<dbReference type="Gene3D" id="2.170.270.10">
    <property type="entry name" value="SET domain"/>
    <property type="match status" value="1"/>
</dbReference>
<dbReference type="Proteomes" id="UP001362999">
    <property type="component" value="Unassembled WGS sequence"/>
</dbReference>
<dbReference type="InterPro" id="IPR039977">
    <property type="entry name" value="Suv4-20/Set9"/>
</dbReference>
<name>A0AAW0BH14_9AGAR</name>
<accession>A0AAW0BH14</accession>
<dbReference type="Pfam" id="PF00856">
    <property type="entry name" value="SET"/>
    <property type="match status" value="1"/>
</dbReference>
<dbReference type="InterPro" id="IPR046341">
    <property type="entry name" value="SET_dom_sf"/>
</dbReference>
<feature type="region of interest" description="Disordered" evidence="1">
    <location>
        <begin position="293"/>
        <end position="318"/>
    </location>
</feature>
<dbReference type="GO" id="GO:0005634">
    <property type="term" value="C:nucleus"/>
    <property type="evidence" value="ECO:0007669"/>
    <property type="project" value="TreeGrafter"/>
</dbReference>
<evidence type="ECO:0000259" key="2">
    <source>
        <dbReference type="PROSITE" id="PS50280"/>
    </source>
</evidence>
<dbReference type="SMART" id="SM00317">
    <property type="entry name" value="SET"/>
    <property type="match status" value="1"/>
</dbReference>
<evidence type="ECO:0000313" key="3">
    <source>
        <dbReference type="EMBL" id="KAK7025106.1"/>
    </source>
</evidence>
<dbReference type="GO" id="GO:0042799">
    <property type="term" value="F:histone H4K20 methyltransferase activity"/>
    <property type="evidence" value="ECO:0007669"/>
    <property type="project" value="TreeGrafter"/>
</dbReference>
<feature type="domain" description="SET" evidence="2">
    <location>
        <begin position="138"/>
        <end position="252"/>
    </location>
</feature>
<proteinExistence type="predicted"/>
<evidence type="ECO:0000313" key="4">
    <source>
        <dbReference type="Proteomes" id="UP001362999"/>
    </source>
</evidence>
<protein>
    <recommendedName>
        <fullName evidence="2">SET domain-containing protein</fullName>
    </recommendedName>
</protein>
<dbReference type="PANTHER" id="PTHR12977:SF4">
    <property type="entry name" value="HISTONE-LYSINE N-METHYLTRANSFERASE KMT5B"/>
    <property type="match status" value="1"/>
</dbReference>
<keyword evidence="4" id="KW-1185">Reference proteome</keyword>
<dbReference type="AlphaFoldDB" id="A0AAW0BH14"/>
<comment type="caution">
    <text evidence="3">The sequence shown here is derived from an EMBL/GenBank/DDBJ whole genome shotgun (WGS) entry which is preliminary data.</text>
</comment>
<gene>
    <name evidence="3" type="ORF">R3P38DRAFT_3194031</name>
</gene>
<dbReference type="EMBL" id="JAWWNJ010000034">
    <property type="protein sequence ID" value="KAK7025106.1"/>
    <property type="molecule type" value="Genomic_DNA"/>
</dbReference>
<dbReference type="SUPFAM" id="SSF82199">
    <property type="entry name" value="SET domain"/>
    <property type="match status" value="1"/>
</dbReference>
<evidence type="ECO:0000256" key="1">
    <source>
        <dbReference type="SAM" id="MobiDB-lite"/>
    </source>
</evidence>
<dbReference type="PROSITE" id="PS50280">
    <property type="entry name" value="SET"/>
    <property type="match status" value="1"/>
</dbReference>
<reference evidence="3 4" key="1">
    <citation type="journal article" date="2024" name="J Genomics">
        <title>Draft genome sequencing and assembly of Favolaschia claudopus CIRM-BRFM 2984 isolated from oak limbs.</title>
        <authorList>
            <person name="Navarro D."/>
            <person name="Drula E."/>
            <person name="Chaduli D."/>
            <person name="Cazenave R."/>
            <person name="Ahrendt S."/>
            <person name="Wang J."/>
            <person name="Lipzen A."/>
            <person name="Daum C."/>
            <person name="Barry K."/>
            <person name="Grigoriev I.V."/>
            <person name="Favel A."/>
            <person name="Rosso M.N."/>
            <person name="Martin F."/>
        </authorList>
    </citation>
    <scope>NUCLEOTIDE SEQUENCE [LARGE SCALE GENOMIC DNA]</scope>
    <source>
        <strain evidence="3 4">CIRM-BRFM 2984</strain>
    </source>
</reference>
<sequence>MAALTSHEWAKFLSQSRALTASDAIRCDDAVAYALFGQRNERPFPRAHTLARLSARPEDVVSREFADELQSAFERNKAEVFVECRSAAEFCNRISRLIDMSDWARRAMPSTRNRQSSRALTWFNPLISAHLVLLDPSAPIKLKLIKFGELESNQFGIVAKRYIQRDAAIPQLIGQLSIDNVDGLAKDKTTQLSEIKARDGTARTLYGPIRFVNHHCRPNAVFEEIRRGCHNTIIIKTVRDIEEGEEVTVDYGGDFFAERGDCRCQQCCPSVAKIGATAKVSGMRVIDGENKQQALNRRNKKRREARAAKFGGGGGPAV</sequence>
<organism evidence="3 4">
    <name type="scientific">Favolaschia claudopus</name>
    <dbReference type="NCBI Taxonomy" id="2862362"/>
    <lineage>
        <taxon>Eukaryota</taxon>
        <taxon>Fungi</taxon>
        <taxon>Dikarya</taxon>
        <taxon>Basidiomycota</taxon>
        <taxon>Agaricomycotina</taxon>
        <taxon>Agaricomycetes</taxon>
        <taxon>Agaricomycetidae</taxon>
        <taxon>Agaricales</taxon>
        <taxon>Marasmiineae</taxon>
        <taxon>Mycenaceae</taxon>
        <taxon>Favolaschia</taxon>
    </lineage>
</organism>
<dbReference type="InterPro" id="IPR001214">
    <property type="entry name" value="SET_dom"/>
</dbReference>
<dbReference type="PANTHER" id="PTHR12977">
    <property type="entry name" value="SUPPRESSOR OF VARIEGATION 4-20-RELATED"/>
    <property type="match status" value="1"/>
</dbReference>